<comment type="caution">
    <text evidence="3">The sequence shown here is derived from an EMBL/GenBank/DDBJ whole genome shotgun (WGS) entry which is preliminary data.</text>
</comment>
<reference evidence="3" key="2">
    <citation type="submission" date="2020-09" db="EMBL/GenBank/DDBJ databases">
        <authorList>
            <person name="Sun Q."/>
            <person name="Ohkuma M."/>
        </authorList>
    </citation>
    <scope>NUCLEOTIDE SEQUENCE</scope>
    <source>
        <strain evidence="3">JCM 4122</strain>
    </source>
</reference>
<feature type="region of interest" description="Disordered" evidence="1">
    <location>
        <begin position="1"/>
        <end position="33"/>
    </location>
</feature>
<dbReference type="Pfam" id="PF01047">
    <property type="entry name" value="MarR"/>
    <property type="match status" value="1"/>
</dbReference>
<dbReference type="Gene3D" id="1.10.10.10">
    <property type="entry name" value="Winged helix-like DNA-binding domain superfamily/Winged helix DNA-binding domain"/>
    <property type="match status" value="1"/>
</dbReference>
<dbReference type="InterPro" id="IPR036390">
    <property type="entry name" value="WH_DNA-bd_sf"/>
</dbReference>
<accession>A0A919BYT4</accession>
<evidence type="ECO:0000313" key="3">
    <source>
        <dbReference type="EMBL" id="GHG27051.1"/>
    </source>
</evidence>
<proteinExistence type="predicted"/>
<evidence type="ECO:0000313" key="4">
    <source>
        <dbReference type="Proteomes" id="UP000632849"/>
    </source>
</evidence>
<dbReference type="InterPro" id="IPR000835">
    <property type="entry name" value="HTH_MarR-typ"/>
</dbReference>
<reference evidence="3" key="1">
    <citation type="journal article" date="2014" name="Int. J. Syst. Evol. Microbiol.">
        <title>Complete genome sequence of Corynebacterium casei LMG S-19264T (=DSM 44701T), isolated from a smear-ripened cheese.</title>
        <authorList>
            <consortium name="US DOE Joint Genome Institute (JGI-PGF)"/>
            <person name="Walter F."/>
            <person name="Albersmeier A."/>
            <person name="Kalinowski J."/>
            <person name="Ruckert C."/>
        </authorList>
    </citation>
    <scope>NUCLEOTIDE SEQUENCE</scope>
    <source>
        <strain evidence="3">JCM 4122</strain>
    </source>
</reference>
<dbReference type="InterPro" id="IPR036388">
    <property type="entry name" value="WH-like_DNA-bd_sf"/>
</dbReference>
<dbReference type="AlphaFoldDB" id="A0A919BYT4"/>
<organism evidence="3 4">
    <name type="scientific">Streptomyces filamentosus</name>
    <name type="common">Streptomyces roseosporus</name>
    <dbReference type="NCBI Taxonomy" id="67294"/>
    <lineage>
        <taxon>Bacteria</taxon>
        <taxon>Bacillati</taxon>
        <taxon>Actinomycetota</taxon>
        <taxon>Actinomycetes</taxon>
        <taxon>Kitasatosporales</taxon>
        <taxon>Streptomycetaceae</taxon>
        <taxon>Streptomyces</taxon>
    </lineage>
</organism>
<dbReference type="SMART" id="SM00347">
    <property type="entry name" value="HTH_MARR"/>
    <property type="match status" value="1"/>
</dbReference>
<gene>
    <name evidence="3" type="ORF">GCM10017667_74650</name>
</gene>
<keyword evidence="4" id="KW-1185">Reference proteome</keyword>
<feature type="domain" description="HTH marR-type" evidence="2">
    <location>
        <begin position="55"/>
        <end position="155"/>
    </location>
</feature>
<dbReference type="GO" id="GO:0003700">
    <property type="term" value="F:DNA-binding transcription factor activity"/>
    <property type="evidence" value="ECO:0007669"/>
    <property type="project" value="InterPro"/>
</dbReference>
<dbReference type="SUPFAM" id="SSF46785">
    <property type="entry name" value="Winged helix' DNA-binding domain"/>
    <property type="match status" value="1"/>
</dbReference>
<evidence type="ECO:0000256" key="1">
    <source>
        <dbReference type="SAM" id="MobiDB-lite"/>
    </source>
</evidence>
<evidence type="ECO:0000259" key="2">
    <source>
        <dbReference type="SMART" id="SM00347"/>
    </source>
</evidence>
<dbReference type="EMBL" id="BNBE01000004">
    <property type="protein sequence ID" value="GHG27051.1"/>
    <property type="molecule type" value="Genomic_DNA"/>
</dbReference>
<name>A0A919BYT4_STRFL</name>
<dbReference type="Proteomes" id="UP000632849">
    <property type="component" value="Unassembled WGS sequence"/>
</dbReference>
<protein>
    <submittedName>
        <fullName evidence="3">Transcriptional regulator</fullName>
    </submittedName>
</protein>
<sequence length="180" mass="20034">MDKPLVDQPVDQPADSSSDPSVGRSVDPPVGPSVDRVEFETMLLSRHSHLHAPRTRVGAGGLDRSAYVLLTRIRMHGPMSIGQLTDAFGLDASTLNRQTAAMLRAGVVERIPDPEGGIARKFRITAEGERRLEADRSFNVDGLERIMEHWSPEDVAVFAGFLERFNRDIERLEGRPWPRP</sequence>